<name>A0A068V797_COFCA</name>
<keyword evidence="3" id="KW-0805">Transcription regulation</keyword>
<dbReference type="GO" id="GO:0080142">
    <property type="term" value="P:regulation of salicylic acid biosynthetic process"/>
    <property type="evidence" value="ECO:0007669"/>
    <property type="project" value="TreeGrafter"/>
</dbReference>
<dbReference type="InterPro" id="IPR046830">
    <property type="entry name" value="Calmod_bind_M"/>
</dbReference>
<dbReference type="PANTHER" id="PTHR31713:SF14">
    <property type="entry name" value="CALMODULIN-BINDING PROTEIN 60 A"/>
    <property type="match status" value="1"/>
</dbReference>
<evidence type="ECO:0000256" key="4">
    <source>
        <dbReference type="ARBA" id="ARBA00023125"/>
    </source>
</evidence>
<dbReference type="Proteomes" id="UP000295252">
    <property type="component" value="Chromosome VI"/>
</dbReference>
<dbReference type="AlphaFoldDB" id="A0A068V797"/>
<reference evidence="12" key="1">
    <citation type="journal article" date="2014" name="Science">
        <title>The coffee genome provides insight into the convergent evolution of caffeine biosynthesis.</title>
        <authorList>
            <person name="Denoeud F."/>
            <person name="Carretero-Paulet L."/>
            <person name="Dereeper A."/>
            <person name="Droc G."/>
            <person name="Guyot R."/>
            <person name="Pietrella M."/>
            <person name="Zheng C."/>
            <person name="Alberti A."/>
            <person name="Anthony F."/>
            <person name="Aprea G."/>
            <person name="Aury J.M."/>
            <person name="Bento P."/>
            <person name="Bernard M."/>
            <person name="Bocs S."/>
            <person name="Campa C."/>
            <person name="Cenci A."/>
            <person name="Combes M.C."/>
            <person name="Crouzillat D."/>
            <person name="Da Silva C."/>
            <person name="Daddiego L."/>
            <person name="De Bellis F."/>
            <person name="Dussert S."/>
            <person name="Garsmeur O."/>
            <person name="Gayraud T."/>
            <person name="Guignon V."/>
            <person name="Jahn K."/>
            <person name="Jamilloux V."/>
            <person name="Joet T."/>
            <person name="Labadie K."/>
            <person name="Lan T."/>
            <person name="Leclercq J."/>
            <person name="Lepelley M."/>
            <person name="Leroy T."/>
            <person name="Li L.T."/>
            <person name="Librado P."/>
            <person name="Lopez L."/>
            <person name="Munoz A."/>
            <person name="Noel B."/>
            <person name="Pallavicini A."/>
            <person name="Perrotta G."/>
            <person name="Poncet V."/>
            <person name="Pot D."/>
            <person name="Priyono X."/>
            <person name="Rigoreau M."/>
            <person name="Rouard M."/>
            <person name="Rozas J."/>
            <person name="Tranchant-Dubreuil C."/>
            <person name="VanBuren R."/>
            <person name="Zhang Q."/>
            <person name="Andrade A.C."/>
            <person name="Argout X."/>
            <person name="Bertrand B."/>
            <person name="de Kochko A."/>
            <person name="Graziosi G."/>
            <person name="Henry R.J."/>
            <person name="Jayarama X."/>
            <person name="Ming R."/>
            <person name="Nagai C."/>
            <person name="Rounsley S."/>
            <person name="Sankoff D."/>
            <person name="Giuliano G."/>
            <person name="Albert V.A."/>
            <person name="Wincker P."/>
            <person name="Lashermes P."/>
        </authorList>
    </citation>
    <scope>NUCLEOTIDE SEQUENCE [LARGE SCALE GENOMIC DNA]</scope>
    <source>
        <strain evidence="12">cv. DH200-94</strain>
    </source>
</reference>
<dbReference type="GO" id="GO:0005516">
    <property type="term" value="F:calmodulin binding"/>
    <property type="evidence" value="ECO:0007669"/>
    <property type="project" value="InterPro"/>
</dbReference>
<comment type="subcellular location">
    <subcellularLocation>
        <location evidence="1">Nucleus</location>
    </subcellularLocation>
</comment>
<keyword evidence="6" id="KW-0804">Transcription</keyword>
<dbReference type="STRING" id="49390.A0A068V797"/>
<gene>
    <name evidence="11" type="ORF">GSCOC_T00018306001</name>
</gene>
<dbReference type="InterPro" id="IPR046831">
    <property type="entry name" value="Calmodulin_bind_N"/>
</dbReference>
<evidence type="ECO:0000259" key="9">
    <source>
        <dbReference type="Pfam" id="PF20451"/>
    </source>
</evidence>
<dbReference type="InterPro" id="IPR012416">
    <property type="entry name" value="CBP60"/>
</dbReference>
<feature type="domain" description="Calmodulin binding protein-like N-terminal" evidence="8">
    <location>
        <begin position="44"/>
        <end position="203"/>
    </location>
</feature>
<dbReference type="Gramene" id="CDP16427">
    <property type="protein sequence ID" value="CDP16427"/>
    <property type="gene ID" value="GSCOC_T00018306001"/>
</dbReference>
<dbReference type="InParanoid" id="A0A068V797"/>
<dbReference type="Pfam" id="PF20452">
    <property type="entry name" value="Calmod_bind_C"/>
    <property type="match status" value="1"/>
</dbReference>
<dbReference type="PhylomeDB" id="A0A068V797"/>
<dbReference type="GO" id="GO:0043565">
    <property type="term" value="F:sequence-specific DNA binding"/>
    <property type="evidence" value="ECO:0007669"/>
    <property type="project" value="TreeGrafter"/>
</dbReference>
<keyword evidence="12" id="KW-1185">Reference proteome</keyword>
<evidence type="ECO:0000256" key="6">
    <source>
        <dbReference type="ARBA" id="ARBA00023163"/>
    </source>
</evidence>
<organism evidence="11 12">
    <name type="scientific">Coffea canephora</name>
    <name type="common">Robusta coffee</name>
    <dbReference type="NCBI Taxonomy" id="49390"/>
    <lineage>
        <taxon>Eukaryota</taxon>
        <taxon>Viridiplantae</taxon>
        <taxon>Streptophyta</taxon>
        <taxon>Embryophyta</taxon>
        <taxon>Tracheophyta</taxon>
        <taxon>Spermatophyta</taxon>
        <taxon>Magnoliopsida</taxon>
        <taxon>eudicotyledons</taxon>
        <taxon>Gunneridae</taxon>
        <taxon>Pentapetalae</taxon>
        <taxon>asterids</taxon>
        <taxon>lamiids</taxon>
        <taxon>Gentianales</taxon>
        <taxon>Rubiaceae</taxon>
        <taxon>Ixoroideae</taxon>
        <taxon>Gardenieae complex</taxon>
        <taxon>Bertiereae - Coffeeae clade</taxon>
        <taxon>Coffeeae</taxon>
        <taxon>Coffea</taxon>
    </lineage>
</organism>
<feature type="domain" description="Calmodulin binding protein C-terminal" evidence="10">
    <location>
        <begin position="289"/>
        <end position="351"/>
    </location>
</feature>
<comment type="similarity">
    <text evidence="2">Belongs to the plant ACBP60 protein family.</text>
</comment>
<keyword evidence="4" id="KW-0238">DNA-binding</keyword>
<dbReference type="InterPro" id="IPR046829">
    <property type="entry name" value="Calmod_bind_C"/>
</dbReference>
<evidence type="ECO:0000259" key="8">
    <source>
        <dbReference type="Pfam" id="PF07887"/>
    </source>
</evidence>
<proteinExistence type="inferred from homology"/>
<sequence length="528" mass="59753">MQWQILPLFDIFFQVEEQVQNISICLSVDFLLSNQMDISETRCLELQFSKQLAGRVLTGLEIKGEGHTALEVALVNPLTNQVVNSGPLASSEIEIVALKGDFGDVQGGNWTSEQFNENIVTEREDIPVKNEEFPKTKRKRPLLGGKTLLNLNKGKCYVKNIKFKHSSLWMKLSKFRLGARIPSTHSGIQVKEALSDQFTVEDRRNDLRNKSSGKHYPPSIDDEVWRLKNIGRNGPFHNRLSNANVNSVEDFLILLHRDPTTLRNILGKTMPTKKWDATVSHAQTCEDKKLYLYHPSESQQKKAVVFNVVGQVIWFFFNNQHFSDENLSASDKAHALDLVKTGFQNWEKVKSFDDEASLIYALSCFFAIDYSPNPLVVADFDGNNSPIANAYGNGDNPDLSCNVDYTSNPLVAASYGYNTLTANPYGNGDYPELSSFDDYFSGIDQVLSNCDSFIPQISVEDEYPQNYNPSNHLQTEQQNAVSVVLEDPVLSDRGHRRWRMLSNAVRWISLRRISAIKSCFANKRHIIQ</sequence>
<evidence type="ECO:0000256" key="2">
    <source>
        <dbReference type="ARBA" id="ARBA00007214"/>
    </source>
</evidence>
<evidence type="ECO:0000313" key="12">
    <source>
        <dbReference type="Proteomes" id="UP000295252"/>
    </source>
</evidence>
<keyword evidence="5" id="KW-0010">Activator</keyword>
<dbReference type="PANTHER" id="PTHR31713">
    <property type="entry name" value="OS02G0177800 PROTEIN"/>
    <property type="match status" value="1"/>
</dbReference>
<accession>A0A068V797</accession>
<evidence type="ECO:0000256" key="1">
    <source>
        <dbReference type="ARBA" id="ARBA00004123"/>
    </source>
</evidence>
<dbReference type="Pfam" id="PF20451">
    <property type="entry name" value="Calmod_bind_M"/>
    <property type="match status" value="1"/>
</dbReference>
<dbReference type="EMBL" id="HG739208">
    <property type="protein sequence ID" value="CDP16427.1"/>
    <property type="molecule type" value="Genomic_DNA"/>
</dbReference>
<evidence type="ECO:0000259" key="10">
    <source>
        <dbReference type="Pfam" id="PF20452"/>
    </source>
</evidence>
<evidence type="ECO:0000256" key="5">
    <source>
        <dbReference type="ARBA" id="ARBA00023159"/>
    </source>
</evidence>
<protein>
    <submittedName>
        <fullName evidence="11">Uncharacterized protein</fullName>
    </submittedName>
</protein>
<dbReference type="GO" id="GO:0003700">
    <property type="term" value="F:DNA-binding transcription factor activity"/>
    <property type="evidence" value="ECO:0007669"/>
    <property type="project" value="TreeGrafter"/>
</dbReference>
<evidence type="ECO:0000256" key="7">
    <source>
        <dbReference type="ARBA" id="ARBA00023242"/>
    </source>
</evidence>
<dbReference type="GO" id="GO:0005634">
    <property type="term" value="C:nucleus"/>
    <property type="evidence" value="ECO:0007669"/>
    <property type="project" value="UniProtKB-SubCell"/>
</dbReference>
<feature type="domain" description="Calmodulin binding protein central" evidence="9">
    <location>
        <begin position="220"/>
        <end position="285"/>
    </location>
</feature>
<keyword evidence="7" id="KW-0539">Nucleus</keyword>
<dbReference type="Pfam" id="PF07887">
    <property type="entry name" value="Calmodulin_bind"/>
    <property type="match status" value="1"/>
</dbReference>
<evidence type="ECO:0000313" key="11">
    <source>
        <dbReference type="EMBL" id="CDP16427.1"/>
    </source>
</evidence>
<evidence type="ECO:0000256" key="3">
    <source>
        <dbReference type="ARBA" id="ARBA00023015"/>
    </source>
</evidence>